<dbReference type="NCBIfam" id="NF002203">
    <property type="entry name" value="PRK01076.1"/>
    <property type="match status" value="1"/>
</dbReference>
<dbReference type="EC" id="5.3.1.14" evidence="6"/>
<dbReference type="InterPro" id="IPR036237">
    <property type="entry name" value="Xyl_isomerase-like_sf"/>
</dbReference>
<dbReference type="GO" id="GO:0019301">
    <property type="term" value="P:rhamnose catabolic process"/>
    <property type="evidence" value="ECO:0007669"/>
    <property type="project" value="UniProtKB-UniRule"/>
</dbReference>
<feature type="binding site" evidence="6">
    <location>
        <position position="286"/>
    </location>
    <ligand>
        <name>Mn(2+)</name>
        <dbReference type="ChEBI" id="CHEBI:29035"/>
    </ligand>
</feature>
<comment type="catalytic activity">
    <reaction evidence="6">
        <text>L-rhamnopyranose = L-rhamnulose</text>
        <dbReference type="Rhea" id="RHEA:23160"/>
        <dbReference type="ChEBI" id="CHEBI:17897"/>
        <dbReference type="ChEBI" id="CHEBI:62346"/>
        <dbReference type="EC" id="5.3.1.14"/>
    </reaction>
</comment>
<evidence type="ECO:0000256" key="2">
    <source>
        <dbReference type="ARBA" id="ARBA00022723"/>
    </source>
</evidence>
<dbReference type="EMBL" id="JADIMU010000038">
    <property type="protein sequence ID" value="MBO8443278.1"/>
    <property type="molecule type" value="Genomic_DNA"/>
</dbReference>
<dbReference type="Pfam" id="PF06134">
    <property type="entry name" value="RhaA"/>
    <property type="match status" value="1"/>
</dbReference>
<keyword evidence="1 6" id="KW-0963">Cytoplasm</keyword>
<dbReference type="AlphaFoldDB" id="A0A9D9E936"/>
<keyword evidence="5 6" id="KW-0684">Rhamnose metabolism</keyword>
<dbReference type="GO" id="GO:0005737">
    <property type="term" value="C:cytoplasm"/>
    <property type="evidence" value="ECO:0007669"/>
    <property type="project" value="UniProtKB-SubCell"/>
</dbReference>
<accession>A0A9D9E936</accession>
<comment type="caution">
    <text evidence="7">The sequence shown here is derived from an EMBL/GenBank/DDBJ whole genome shotgun (WGS) entry which is preliminary data.</text>
</comment>
<dbReference type="PANTHER" id="PTHR30268:SF0">
    <property type="entry name" value="L-RHAMNOSE ISOMERASE"/>
    <property type="match status" value="1"/>
</dbReference>
<evidence type="ECO:0000256" key="3">
    <source>
        <dbReference type="ARBA" id="ARBA00023211"/>
    </source>
</evidence>
<evidence type="ECO:0000256" key="4">
    <source>
        <dbReference type="ARBA" id="ARBA00023235"/>
    </source>
</evidence>
<dbReference type="GO" id="GO:0030145">
    <property type="term" value="F:manganese ion binding"/>
    <property type="evidence" value="ECO:0007669"/>
    <property type="project" value="UniProtKB-UniRule"/>
</dbReference>
<comment type="pathway">
    <text evidence="6">Carbohydrate degradation; L-rhamnose degradation; glycerone phosphate from L-rhamnose: step 1/3.</text>
</comment>
<protein>
    <recommendedName>
        <fullName evidence="6">L-rhamnose isomerase</fullName>
        <ecNumber evidence="6">5.3.1.14</ecNumber>
    </recommendedName>
</protein>
<sequence>MYTDAKELYARHGVDTDAAIRTALSIPISINCWQGDDVIGFEKGARALSGGIQTTGNYPGRARTPEELAADFEFAASFIPGAKKLNLHASYLVSGRDVDRDGIEPEDYRFWVDLAKRMGIGLDFNPTCFSHPMVVNNLTLSSPHREVRDFWIEHCRRARRVAAYFAAETGKECVCNLWIPDGFKDTPADRLTPRLRLKEALDEIFSERLEGVVDSVESKVFGIGVESFTVGSNEFYLGYAKGHPGVYQLLDSGHYHPTEVISEKISALLTQFDRIPLHVTRSVRWDSDHVVRLDDELCEIAKEIVRDKATDKVMIGLDFFDASINRIVAWVVGTNNMRKALLKALLEDEARLKADQEAEDYSHLFAYSEYMKQLPWSDVWRRLEEVGGVKGGFDWYSDVKKYEEDVLLRRV</sequence>
<dbReference type="Proteomes" id="UP000823633">
    <property type="component" value="Unassembled WGS sequence"/>
</dbReference>
<proteinExistence type="inferred from homology"/>
<evidence type="ECO:0000313" key="7">
    <source>
        <dbReference type="EMBL" id="MBO8443278.1"/>
    </source>
</evidence>
<dbReference type="InterPro" id="IPR050337">
    <property type="entry name" value="L-rhamnose_isomerase"/>
</dbReference>
<dbReference type="PANTHER" id="PTHR30268">
    <property type="entry name" value="L-RHAMNOSE ISOMERASE"/>
    <property type="match status" value="1"/>
</dbReference>
<evidence type="ECO:0000313" key="8">
    <source>
        <dbReference type="Proteomes" id="UP000823633"/>
    </source>
</evidence>
<organism evidence="7 8">
    <name type="scientific">Candidatus Aphodenecus pullistercoris</name>
    <dbReference type="NCBI Taxonomy" id="2840669"/>
    <lineage>
        <taxon>Bacteria</taxon>
        <taxon>Pseudomonadati</taxon>
        <taxon>Spirochaetota</taxon>
        <taxon>Spirochaetia</taxon>
        <taxon>Spirochaetales</taxon>
        <taxon>Candidatus Aphodenecus</taxon>
    </lineage>
</organism>
<keyword evidence="4 6" id="KW-0413">Isomerase</keyword>
<comment type="function">
    <text evidence="6">Catalyzes the interconversion of L-rhamnose and L-rhamnulose.</text>
</comment>
<keyword evidence="2 6" id="KW-0479">Metal-binding</keyword>
<dbReference type="GO" id="GO:0008740">
    <property type="term" value="F:L-rhamnose isomerase activity"/>
    <property type="evidence" value="ECO:0007669"/>
    <property type="project" value="UniProtKB-UniRule"/>
</dbReference>
<dbReference type="GO" id="GO:0019324">
    <property type="term" value="P:L-lyxose metabolic process"/>
    <property type="evidence" value="ECO:0007669"/>
    <property type="project" value="TreeGrafter"/>
</dbReference>
<feature type="binding site" evidence="6">
    <location>
        <position position="254"/>
    </location>
    <ligand>
        <name>Mn(2+)</name>
        <dbReference type="ChEBI" id="CHEBI:29035"/>
    </ligand>
</feature>
<evidence type="ECO:0000256" key="1">
    <source>
        <dbReference type="ARBA" id="ARBA00022490"/>
    </source>
</evidence>
<keyword evidence="3 6" id="KW-0464">Manganese</keyword>
<dbReference type="InterPro" id="IPR009308">
    <property type="entry name" value="Rhamnose_isomerase"/>
</dbReference>
<name>A0A9D9E936_9SPIR</name>
<feature type="binding site" evidence="6">
    <location>
        <position position="288"/>
    </location>
    <ligand>
        <name>Mn(2+)</name>
        <dbReference type="ChEBI" id="CHEBI:29035"/>
    </ligand>
</feature>
<gene>
    <name evidence="6" type="primary">rhaA</name>
    <name evidence="7" type="ORF">IAC42_05910</name>
</gene>
<comment type="subcellular location">
    <subcellularLocation>
        <location evidence="6">Cytoplasm</location>
    </subcellularLocation>
</comment>
<evidence type="ECO:0000256" key="5">
    <source>
        <dbReference type="ARBA" id="ARBA00023308"/>
    </source>
</evidence>
<comment type="similarity">
    <text evidence="6">Belongs to the rhamnose isomerase family.</text>
</comment>
<dbReference type="Gene3D" id="3.20.20.150">
    <property type="entry name" value="Divalent-metal-dependent TIM barrel enzymes"/>
    <property type="match status" value="1"/>
</dbReference>
<dbReference type="SUPFAM" id="SSF51658">
    <property type="entry name" value="Xylose isomerase-like"/>
    <property type="match status" value="1"/>
</dbReference>
<evidence type="ECO:0000256" key="6">
    <source>
        <dbReference type="HAMAP-Rule" id="MF_00541"/>
    </source>
</evidence>
<dbReference type="HAMAP" id="MF_00541">
    <property type="entry name" value="RhaA"/>
    <property type="match status" value="1"/>
</dbReference>
<reference evidence="7" key="1">
    <citation type="submission" date="2020-10" db="EMBL/GenBank/DDBJ databases">
        <authorList>
            <person name="Gilroy R."/>
        </authorList>
    </citation>
    <scope>NUCLEOTIDE SEQUENCE</scope>
    <source>
        <strain evidence="7">11167</strain>
    </source>
</reference>
<comment type="cofactor">
    <cofactor evidence="6">
        <name>Mn(2+)</name>
        <dbReference type="ChEBI" id="CHEBI:29035"/>
    </cofactor>
    <text evidence="6">Binds 1 Mn(2+) ion per subunit.</text>
</comment>
<reference evidence="7" key="2">
    <citation type="journal article" date="2021" name="PeerJ">
        <title>Extensive microbial diversity within the chicken gut microbiome revealed by metagenomics and culture.</title>
        <authorList>
            <person name="Gilroy R."/>
            <person name="Ravi A."/>
            <person name="Getino M."/>
            <person name="Pursley I."/>
            <person name="Horton D.L."/>
            <person name="Alikhan N.F."/>
            <person name="Baker D."/>
            <person name="Gharbi K."/>
            <person name="Hall N."/>
            <person name="Watson M."/>
            <person name="Adriaenssens E.M."/>
            <person name="Foster-Nyarko E."/>
            <person name="Jarju S."/>
            <person name="Secka A."/>
            <person name="Antonio M."/>
            <person name="Oren A."/>
            <person name="Chaudhuri R.R."/>
            <person name="La Ragione R."/>
            <person name="Hildebrand F."/>
            <person name="Pallen M.J."/>
        </authorList>
    </citation>
    <scope>NUCLEOTIDE SEQUENCE</scope>
    <source>
        <strain evidence="7">11167</strain>
    </source>
</reference>